<accession>A0A2T1AMR2</accession>
<dbReference type="InterPro" id="IPR036380">
    <property type="entry name" value="Isochorismatase-like_sf"/>
</dbReference>
<dbReference type="Gene3D" id="3.40.50.850">
    <property type="entry name" value="Isochorismatase-like"/>
    <property type="match status" value="1"/>
</dbReference>
<dbReference type="InterPro" id="IPR000868">
    <property type="entry name" value="Isochorismatase-like_dom"/>
</dbReference>
<dbReference type="RefSeq" id="WP_106162290.1">
    <property type="nucleotide sequence ID" value="NZ_PVUF01000001.1"/>
</dbReference>
<feature type="domain" description="Isochorismatase-like" evidence="2">
    <location>
        <begin position="4"/>
        <end position="176"/>
    </location>
</feature>
<keyword evidence="1" id="KW-0378">Hydrolase</keyword>
<gene>
    <name evidence="3" type="ORF">CLV89_101115</name>
</gene>
<reference evidence="3 4" key="1">
    <citation type="submission" date="2018-03" db="EMBL/GenBank/DDBJ databases">
        <title>Genomic Encyclopedia of Archaeal and Bacterial Type Strains, Phase II (KMG-II): from individual species to whole genera.</title>
        <authorList>
            <person name="Goeker M."/>
        </authorList>
    </citation>
    <scope>NUCLEOTIDE SEQUENCE [LARGE SCALE GENOMIC DNA]</scope>
    <source>
        <strain evidence="3 4">DSM 25328</strain>
    </source>
</reference>
<dbReference type="Proteomes" id="UP000237718">
    <property type="component" value="Unassembled WGS sequence"/>
</dbReference>
<dbReference type="CDD" id="cd01014">
    <property type="entry name" value="nicotinamidase_related"/>
    <property type="match status" value="1"/>
</dbReference>
<dbReference type="Pfam" id="PF00857">
    <property type="entry name" value="Isochorismatase"/>
    <property type="match status" value="1"/>
</dbReference>
<dbReference type="PANTHER" id="PTHR43540">
    <property type="entry name" value="PEROXYUREIDOACRYLATE/UREIDOACRYLATE AMIDOHYDROLASE-RELATED"/>
    <property type="match status" value="1"/>
</dbReference>
<evidence type="ECO:0000313" key="3">
    <source>
        <dbReference type="EMBL" id="PRZ49901.1"/>
    </source>
</evidence>
<dbReference type="OrthoDB" id="9794942at2"/>
<dbReference type="AlphaFoldDB" id="A0A2T1AMR2"/>
<sequence>MPRTALILVDIQNDYFPGGDWELHKMDAASANAARLLEAARVNGDPVVHIRHENPSSEAPFFRPGTPGAEIHASVAPIEGELVLTKHRPNSFYETGLLELLREAGVEAVTLCGAMSQMCIDATARAAADLGFSVTVVEDACAARAMEFGGVAVPAEQVHAAFMAPLAMSYATVTQTAAHLA</sequence>
<dbReference type="GO" id="GO:0016787">
    <property type="term" value="F:hydrolase activity"/>
    <property type="evidence" value="ECO:0007669"/>
    <property type="project" value="UniProtKB-KW"/>
</dbReference>
<dbReference type="SUPFAM" id="SSF52499">
    <property type="entry name" value="Isochorismatase-like hydrolases"/>
    <property type="match status" value="1"/>
</dbReference>
<evidence type="ECO:0000313" key="4">
    <source>
        <dbReference type="Proteomes" id="UP000237718"/>
    </source>
</evidence>
<evidence type="ECO:0000256" key="1">
    <source>
        <dbReference type="ARBA" id="ARBA00022801"/>
    </source>
</evidence>
<protein>
    <submittedName>
        <fullName evidence="3">Nicotinamidase-related amidase</fullName>
    </submittedName>
</protein>
<dbReference type="PANTHER" id="PTHR43540:SF1">
    <property type="entry name" value="ISOCHORISMATASE HYDROLASE"/>
    <property type="match status" value="1"/>
</dbReference>
<comment type="caution">
    <text evidence="3">The sequence shown here is derived from an EMBL/GenBank/DDBJ whole genome shotgun (WGS) entry which is preliminary data.</text>
</comment>
<organism evidence="3 4">
    <name type="scientific">Tritonibacter scottomollicae</name>
    <name type="common">Epibacterium scottomollicae</name>
    <dbReference type="NCBI Taxonomy" id="483013"/>
    <lineage>
        <taxon>Bacteria</taxon>
        <taxon>Pseudomonadati</taxon>
        <taxon>Pseudomonadota</taxon>
        <taxon>Alphaproteobacteria</taxon>
        <taxon>Rhodobacterales</taxon>
        <taxon>Paracoccaceae</taxon>
        <taxon>Tritonibacter</taxon>
    </lineage>
</organism>
<proteinExistence type="predicted"/>
<dbReference type="EMBL" id="PVUF01000001">
    <property type="protein sequence ID" value="PRZ49901.1"/>
    <property type="molecule type" value="Genomic_DNA"/>
</dbReference>
<evidence type="ECO:0000259" key="2">
    <source>
        <dbReference type="Pfam" id="PF00857"/>
    </source>
</evidence>
<dbReference type="InterPro" id="IPR050272">
    <property type="entry name" value="Isochorismatase-like_hydrls"/>
</dbReference>
<name>A0A2T1AMR2_TRISK</name>